<dbReference type="RefSeq" id="WP_101645388.1">
    <property type="nucleotide sequence ID" value="NZ_PGUY01000071.1"/>
</dbReference>
<comment type="similarity">
    <text evidence="2 6">Belongs to the 4-toluene sulfonate uptake permease (TSUP) (TC 2.A.102) family.</text>
</comment>
<dbReference type="PANTHER" id="PTHR43701:SF12">
    <property type="entry name" value="MEMBRANE TRANSPORTER PROTEIN YTNM-RELATED"/>
    <property type="match status" value="1"/>
</dbReference>
<protein>
    <recommendedName>
        <fullName evidence="6">Probable membrane transporter protein</fullName>
    </recommendedName>
</protein>
<dbReference type="InterPro" id="IPR002781">
    <property type="entry name" value="TM_pro_TauE-like"/>
</dbReference>
<reference evidence="7 8" key="1">
    <citation type="submission" date="2017-11" db="EMBL/GenBank/DDBJ databases">
        <title>Comparitive Functional Genomics of Dry Heat Resistant strains isolated from the Viking Spacecraft.</title>
        <authorList>
            <person name="Seuylemezian A."/>
            <person name="Cooper K."/>
            <person name="Vaishampayan P."/>
        </authorList>
    </citation>
    <scope>NUCLEOTIDE SEQUENCE [LARGE SCALE GENOMIC DNA]</scope>
    <source>
        <strain evidence="7 8">V1-29</strain>
    </source>
</reference>
<feature type="transmembrane region" description="Helical" evidence="6">
    <location>
        <begin position="103"/>
        <end position="120"/>
    </location>
</feature>
<dbReference type="Pfam" id="PF01925">
    <property type="entry name" value="TauE"/>
    <property type="match status" value="1"/>
</dbReference>
<evidence type="ECO:0000256" key="4">
    <source>
        <dbReference type="ARBA" id="ARBA00022989"/>
    </source>
</evidence>
<feature type="transmembrane region" description="Helical" evidence="6">
    <location>
        <begin position="7"/>
        <end position="29"/>
    </location>
</feature>
<evidence type="ECO:0000313" key="7">
    <source>
        <dbReference type="EMBL" id="PLT27990.1"/>
    </source>
</evidence>
<gene>
    <name evidence="7" type="ORF">CUU66_21195</name>
</gene>
<dbReference type="AlphaFoldDB" id="A0A2N5M0W4"/>
<dbReference type="Proteomes" id="UP000234748">
    <property type="component" value="Unassembled WGS sequence"/>
</dbReference>
<feature type="transmembrane region" description="Helical" evidence="6">
    <location>
        <begin position="73"/>
        <end position="91"/>
    </location>
</feature>
<sequence length="293" mass="31397">MEHVWMYLVLGAIIGVMSGLFGIGGGMFLTPILLLTGVSPVEAITISLFYTTGTSVSGMVGHIRLKNTRIRRSLIIGASGIAATQAAQPLVLWTEKKGFDDTVIPLFYLVLLLYFAYTMLKKGRVRSVSSNQSVVVRRPILALIVIGFLGGFVSSALGVGGGFIIVPLLITIFGESAKKAVGTSVVGVLMIVSAGFAGYALTTEFNLKLSVTLLLGGLAGAQAGVKAIRLFSSEEIKKMLGMLYIFTMFSVGFKLFEHNEAGLGVISLFVIIIFSRIGIRMFSGRKKKREETV</sequence>
<evidence type="ECO:0000256" key="2">
    <source>
        <dbReference type="ARBA" id="ARBA00009142"/>
    </source>
</evidence>
<proteinExistence type="inferred from homology"/>
<comment type="subcellular location">
    <subcellularLocation>
        <location evidence="6">Cell membrane</location>
        <topology evidence="6">Multi-pass membrane protein</topology>
    </subcellularLocation>
    <subcellularLocation>
        <location evidence="1">Membrane</location>
        <topology evidence="1">Multi-pass membrane protein</topology>
    </subcellularLocation>
</comment>
<feature type="transmembrane region" description="Helical" evidence="6">
    <location>
        <begin position="262"/>
        <end position="279"/>
    </location>
</feature>
<keyword evidence="3 6" id="KW-0812">Transmembrane</keyword>
<keyword evidence="8" id="KW-1185">Reference proteome</keyword>
<keyword evidence="4 6" id="KW-1133">Transmembrane helix</keyword>
<accession>A0A2N5M0W4</accession>
<evidence type="ECO:0000256" key="1">
    <source>
        <dbReference type="ARBA" id="ARBA00004141"/>
    </source>
</evidence>
<evidence type="ECO:0000256" key="5">
    <source>
        <dbReference type="ARBA" id="ARBA00023136"/>
    </source>
</evidence>
<keyword evidence="5 6" id="KW-0472">Membrane</keyword>
<keyword evidence="6" id="KW-1003">Cell membrane</keyword>
<evidence type="ECO:0000256" key="3">
    <source>
        <dbReference type="ARBA" id="ARBA00022692"/>
    </source>
</evidence>
<feature type="transmembrane region" description="Helical" evidence="6">
    <location>
        <begin position="180"/>
        <end position="201"/>
    </location>
</feature>
<comment type="caution">
    <text evidence="7">The sequence shown here is derived from an EMBL/GenBank/DDBJ whole genome shotgun (WGS) entry which is preliminary data.</text>
</comment>
<feature type="transmembrane region" description="Helical" evidence="6">
    <location>
        <begin position="141"/>
        <end position="174"/>
    </location>
</feature>
<evidence type="ECO:0000256" key="6">
    <source>
        <dbReference type="RuleBase" id="RU363041"/>
    </source>
</evidence>
<dbReference type="OrthoDB" id="2841647at2"/>
<dbReference type="EMBL" id="PGUY01000071">
    <property type="protein sequence ID" value="PLT27990.1"/>
    <property type="molecule type" value="Genomic_DNA"/>
</dbReference>
<organism evidence="7 8">
    <name type="scientific">Peribacillus deserti</name>
    <dbReference type="NCBI Taxonomy" id="673318"/>
    <lineage>
        <taxon>Bacteria</taxon>
        <taxon>Bacillati</taxon>
        <taxon>Bacillota</taxon>
        <taxon>Bacilli</taxon>
        <taxon>Bacillales</taxon>
        <taxon>Bacillaceae</taxon>
        <taxon>Peribacillus</taxon>
    </lineage>
</organism>
<name>A0A2N5M0W4_9BACI</name>
<dbReference type="InterPro" id="IPR051598">
    <property type="entry name" value="TSUP/Inactive_protease-like"/>
</dbReference>
<feature type="transmembrane region" description="Helical" evidence="6">
    <location>
        <begin position="41"/>
        <end position="61"/>
    </location>
</feature>
<evidence type="ECO:0000313" key="8">
    <source>
        <dbReference type="Proteomes" id="UP000234748"/>
    </source>
</evidence>
<dbReference type="GO" id="GO:0005886">
    <property type="term" value="C:plasma membrane"/>
    <property type="evidence" value="ECO:0007669"/>
    <property type="project" value="UniProtKB-SubCell"/>
</dbReference>
<dbReference type="PANTHER" id="PTHR43701">
    <property type="entry name" value="MEMBRANE TRANSPORTER PROTEIN MJ0441-RELATED"/>
    <property type="match status" value="1"/>
</dbReference>